<dbReference type="AlphaFoldDB" id="A0A1H1ZEL9"/>
<evidence type="ECO:0000313" key="2">
    <source>
        <dbReference type="Proteomes" id="UP000198688"/>
    </source>
</evidence>
<keyword evidence="2" id="KW-1185">Reference proteome</keyword>
<sequence length="147" mass="16612">MPPVRIRAIMAACQSLGAMPRNPGIPGLSPATERAIGRLERDRFQPGDTSAAYRLWRRTATGSFTSWERSVLEVNGIDFTDTDDYQCSYTQGRGRSTLAQVIRLLPAGPAAELRRQVQRLDTQMWNKARHAGATYRLTAWFDWQGIW</sequence>
<gene>
    <name evidence="1" type="ORF">SAMN04489716_3284</name>
</gene>
<dbReference type="EMBL" id="LT629758">
    <property type="protein sequence ID" value="SDT32164.1"/>
    <property type="molecule type" value="Genomic_DNA"/>
</dbReference>
<accession>A0A1H1ZEL9</accession>
<evidence type="ECO:0000313" key="1">
    <source>
        <dbReference type="EMBL" id="SDT32164.1"/>
    </source>
</evidence>
<reference evidence="1 2" key="1">
    <citation type="submission" date="2016-10" db="EMBL/GenBank/DDBJ databases">
        <authorList>
            <person name="de Groot N.N."/>
        </authorList>
    </citation>
    <scope>NUCLEOTIDE SEQUENCE [LARGE SCALE GENOMIC DNA]</scope>
    <source>
        <strain evidence="1 2">DSM 43941</strain>
    </source>
</reference>
<name>A0A1H1ZEL9_9ACTN</name>
<dbReference type="Proteomes" id="UP000198688">
    <property type="component" value="Chromosome I"/>
</dbReference>
<organism evidence="1 2">
    <name type="scientific">Actinoplanes derwentensis</name>
    <dbReference type="NCBI Taxonomy" id="113562"/>
    <lineage>
        <taxon>Bacteria</taxon>
        <taxon>Bacillati</taxon>
        <taxon>Actinomycetota</taxon>
        <taxon>Actinomycetes</taxon>
        <taxon>Micromonosporales</taxon>
        <taxon>Micromonosporaceae</taxon>
        <taxon>Actinoplanes</taxon>
    </lineage>
</organism>
<proteinExistence type="predicted"/>
<protein>
    <submittedName>
        <fullName evidence="1">Uncharacterized protein</fullName>
    </submittedName>
</protein>